<keyword evidence="4" id="KW-0677">Repeat</keyword>
<feature type="repeat" description="PPR" evidence="6">
    <location>
        <begin position="219"/>
        <end position="253"/>
    </location>
</feature>
<dbReference type="InterPro" id="IPR002885">
    <property type="entry name" value="PPR_rpt"/>
</dbReference>
<evidence type="ECO:0000259" key="7">
    <source>
        <dbReference type="Pfam" id="PF17177"/>
    </source>
</evidence>
<reference evidence="8 9" key="1">
    <citation type="submission" date="2024-02" db="EMBL/GenBank/DDBJ databases">
        <authorList>
            <person name="Chen Y."/>
            <person name="Shah S."/>
            <person name="Dougan E. K."/>
            <person name="Thang M."/>
            <person name="Chan C."/>
        </authorList>
    </citation>
    <scope>NUCLEOTIDE SEQUENCE [LARGE SCALE GENOMIC DNA]</scope>
</reference>
<dbReference type="InterPro" id="IPR011990">
    <property type="entry name" value="TPR-like_helical_dom_sf"/>
</dbReference>
<dbReference type="PANTHER" id="PTHR47942:SF63">
    <property type="entry name" value="PENTATRICOPEPTIDE REPEAT-CONTAINING PROTEIN"/>
    <property type="match status" value="1"/>
</dbReference>
<dbReference type="Pfam" id="PF01596">
    <property type="entry name" value="Methyltransf_3"/>
    <property type="match status" value="1"/>
</dbReference>
<evidence type="ECO:0000313" key="8">
    <source>
        <dbReference type="EMBL" id="CAK9118109.1"/>
    </source>
</evidence>
<sequence length="862" mass="95009">MLHLRRRWIGGLNAFNETIQQHSLRHGVKLLAVRRSVEAKTHNLQNTTVCSYNASIVAHKKTKRWAHVLQLIEEMWIHRCTPDQYTYSSAISTCDAGPSWSYAIALASQMVEKEIEPNSVTTSALISSCSRASQWQRALVVFESSSRSSVAISNAAMGACVKASRWSSALKLSQRMWQEKLEMDLVSFNSAIHACDQGGAWVAALRLLSQMEDISLQPDTVSLNAAISACSQGQRWAAAVHLLSEMPAKKVVPDLISYNATMNAAKAAKLWPLSLHLLDQVQGSKITPNLISFNTVLAACEKSGRWISAQQVLRQMNENALPPDRRSWTSLVACFSRGSKWMEAHGTIQELRQMRLQQDMMIIGAAASAYQRGHQWLFAMEVFSQVLSLNLQPDEQLYSSVIAASAMALQWETAMSLLQSMPARRLQTTSASCAPVLTALLEAKHWMKALELFNKPGLAKDTQMYSRMVMVCEQHNLVELKQPLLESLVHDLAASADQQSLTTLVAGRSVSRRPGARARDVPLSGSVPWRPYAKEIRLMEHILETAVQGDPASVCDAFESFGLNMSGTSKAWLKLAAGEKAQVLVAAACCAPAGLMLEIGTYCGHSAIRLAAARPDSRVVTLEVDPVHAIIARALVEFAGLSSSVQVWTGYSRDLIPFLANRYRDSKGTFGFVFMDQRGSRYEEDLASLQRLSLLREEAVVVADNVLKPGAPRYLWQVCRSGAFDTEVVRVFEFAMPVEDWMSVSVVRGGTTAATAAFATPSELEELSQVADEMRNRAQTSGGVSFTDWSSFAEKMQEGLHKHGISATLDVHSFAGREKGVQPASSQELTFWKSRGTHPVLAMFLILTSSYKDSDRFVKSSQ</sequence>
<dbReference type="Pfam" id="PF17177">
    <property type="entry name" value="PPR_long"/>
    <property type="match status" value="1"/>
</dbReference>
<dbReference type="PROSITE" id="PS51682">
    <property type="entry name" value="SAM_OMT_I"/>
    <property type="match status" value="1"/>
</dbReference>
<dbReference type="SUPFAM" id="SSF53335">
    <property type="entry name" value="S-adenosyl-L-methionine-dependent methyltransferases"/>
    <property type="match status" value="1"/>
</dbReference>
<keyword evidence="3" id="KW-0949">S-adenosyl-L-methionine</keyword>
<dbReference type="PROSITE" id="PS51375">
    <property type="entry name" value="PPR"/>
    <property type="match status" value="3"/>
</dbReference>
<dbReference type="InterPro" id="IPR033443">
    <property type="entry name" value="PROP1-like_PPR_dom"/>
</dbReference>
<dbReference type="Gene3D" id="3.40.50.150">
    <property type="entry name" value="Vaccinia Virus protein VP39"/>
    <property type="match status" value="1"/>
</dbReference>
<keyword evidence="9" id="KW-1185">Reference proteome</keyword>
<feature type="repeat" description="PPR" evidence="6">
    <location>
        <begin position="184"/>
        <end position="218"/>
    </location>
</feature>
<keyword evidence="1" id="KW-0489">Methyltransferase</keyword>
<dbReference type="Proteomes" id="UP001642484">
    <property type="component" value="Unassembled WGS sequence"/>
</dbReference>
<dbReference type="InterPro" id="IPR051222">
    <property type="entry name" value="PPR/CCM1_RNA-binding"/>
</dbReference>
<evidence type="ECO:0000256" key="6">
    <source>
        <dbReference type="PROSITE-ProRule" id="PRU00708"/>
    </source>
</evidence>
<proteinExistence type="inferred from homology"/>
<dbReference type="InterPro" id="IPR002935">
    <property type="entry name" value="SAM_O-MeTrfase"/>
</dbReference>
<feature type="domain" description="PROP1-like PPR" evidence="7">
    <location>
        <begin position="158"/>
        <end position="333"/>
    </location>
</feature>
<comment type="caution">
    <text evidence="8">The sequence shown here is derived from an EMBL/GenBank/DDBJ whole genome shotgun (WGS) entry which is preliminary data.</text>
</comment>
<comment type="similarity">
    <text evidence="5">Belongs to the class I-like SAM-binding methyltransferase superfamily. Cation-dependent O-methyltransferase family.</text>
</comment>
<dbReference type="PANTHER" id="PTHR47942">
    <property type="entry name" value="TETRATRICOPEPTIDE REPEAT (TPR)-LIKE SUPERFAMILY PROTEIN-RELATED"/>
    <property type="match status" value="1"/>
</dbReference>
<dbReference type="InterPro" id="IPR029063">
    <property type="entry name" value="SAM-dependent_MTases_sf"/>
</dbReference>
<evidence type="ECO:0000256" key="5">
    <source>
        <dbReference type="ARBA" id="ARBA00023453"/>
    </source>
</evidence>
<organism evidence="8 9">
    <name type="scientific">Durusdinium trenchii</name>
    <dbReference type="NCBI Taxonomy" id="1381693"/>
    <lineage>
        <taxon>Eukaryota</taxon>
        <taxon>Sar</taxon>
        <taxon>Alveolata</taxon>
        <taxon>Dinophyceae</taxon>
        <taxon>Suessiales</taxon>
        <taxon>Symbiodiniaceae</taxon>
        <taxon>Durusdinium</taxon>
    </lineage>
</organism>
<gene>
    <name evidence="8" type="ORF">CCMP2556_LOCUS55291</name>
</gene>
<evidence type="ECO:0000256" key="4">
    <source>
        <dbReference type="ARBA" id="ARBA00022737"/>
    </source>
</evidence>
<dbReference type="Pfam" id="PF01535">
    <property type="entry name" value="PPR"/>
    <property type="match status" value="1"/>
</dbReference>
<evidence type="ECO:0000256" key="3">
    <source>
        <dbReference type="ARBA" id="ARBA00022691"/>
    </source>
</evidence>
<dbReference type="NCBIfam" id="TIGR00756">
    <property type="entry name" value="PPR"/>
    <property type="match status" value="1"/>
</dbReference>
<evidence type="ECO:0000256" key="1">
    <source>
        <dbReference type="ARBA" id="ARBA00022603"/>
    </source>
</evidence>
<feature type="repeat" description="PPR" evidence="6">
    <location>
        <begin position="289"/>
        <end position="323"/>
    </location>
</feature>
<evidence type="ECO:0000256" key="2">
    <source>
        <dbReference type="ARBA" id="ARBA00022679"/>
    </source>
</evidence>
<dbReference type="EMBL" id="CAXAMN010028916">
    <property type="protein sequence ID" value="CAK9118109.1"/>
    <property type="molecule type" value="Genomic_DNA"/>
</dbReference>
<evidence type="ECO:0000313" key="9">
    <source>
        <dbReference type="Proteomes" id="UP001642484"/>
    </source>
</evidence>
<accession>A0ABP0T113</accession>
<keyword evidence="2" id="KW-0808">Transferase</keyword>
<protein>
    <recommendedName>
        <fullName evidence="7">PROP1-like PPR domain-containing protein</fullName>
    </recommendedName>
</protein>
<dbReference type="Gene3D" id="1.25.40.10">
    <property type="entry name" value="Tetratricopeptide repeat domain"/>
    <property type="match status" value="4"/>
</dbReference>
<name>A0ABP0T113_9DINO</name>